<accession>A0A0F9C029</accession>
<feature type="non-terminal residue" evidence="1">
    <location>
        <position position="1"/>
    </location>
</feature>
<dbReference type="EMBL" id="LAZR01035438">
    <property type="protein sequence ID" value="KKL27509.1"/>
    <property type="molecule type" value="Genomic_DNA"/>
</dbReference>
<gene>
    <name evidence="1" type="ORF">LCGC14_2384430</name>
</gene>
<sequence length="57" mass="6242">VMAYKPMTVKRTRGTLQPKDCEDTIDCPECNCWHVKGGCGFVDVARIAVDKARGSSP</sequence>
<dbReference type="AlphaFoldDB" id="A0A0F9C029"/>
<evidence type="ECO:0000313" key="1">
    <source>
        <dbReference type="EMBL" id="KKL27509.1"/>
    </source>
</evidence>
<reference evidence="1" key="1">
    <citation type="journal article" date="2015" name="Nature">
        <title>Complex archaea that bridge the gap between prokaryotes and eukaryotes.</title>
        <authorList>
            <person name="Spang A."/>
            <person name="Saw J.H."/>
            <person name="Jorgensen S.L."/>
            <person name="Zaremba-Niedzwiedzka K."/>
            <person name="Martijn J."/>
            <person name="Lind A.E."/>
            <person name="van Eijk R."/>
            <person name="Schleper C."/>
            <person name="Guy L."/>
            <person name="Ettema T.J."/>
        </authorList>
    </citation>
    <scope>NUCLEOTIDE SEQUENCE</scope>
</reference>
<proteinExistence type="predicted"/>
<organism evidence="1">
    <name type="scientific">marine sediment metagenome</name>
    <dbReference type="NCBI Taxonomy" id="412755"/>
    <lineage>
        <taxon>unclassified sequences</taxon>
        <taxon>metagenomes</taxon>
        <taxon>ecological metagenomes</taxon>
    </lineage>
</organism>
<name>A0A0F9C029_9ZZZZ</name>
<comment type="caution">
    <text evidence="1">The sequence shown here is derived from an EMBL/GenBank/DDBJ whole genome shotgun (WGS) entry which is preliminary data.</text>
</comment>
<protein>
    <submittedName>
        <fullName evidence="1">Uncharacterized protein</fullName>
    </submittedName>
</protein>